<keyword evidence="2" id="KW-1185">Reference proteome</keyword>
<reference evidence="2" key="1">
    <citation type="journal article" date="2019" name="Int. J. Syst. Evol. Microbiol.">
        <title>The Global Catalogue of Microorganisms (GCM) 10K type strain sequencing project: providing services to taxonomists for standard genome sequencing and annotation.</title>
        <authorList>
            <consortium name="The Broad Institute Genomics Platform"/>
            <consortium name="The Broad Institute Genome Sequencing Center for Infectious Disease"/>
            <person name="Wu L."/>
            <person name="Ma J."/>
        </authorList>
    </citation>
    <scope>NUCLEOTIDE SEQUENCE [LARGE SCALE GENOMIC DNA]</scope>
    <source>
        <strain evidence="2">JCM 18054</strain>
    </source>
</reference>
<proteinExistence type="predicted"/>
<gene>
    <name evidence="1" type="ORF">GCM10023214_26720</name>
</gene>
<protein>
    <submittedName>
        <fullName evidence="1">Uncharacterized protein</fullName>
    </submittedName>
</protein>
<name>A0ABP9QH55_9PSEU</name>
<dbReference type="EMBL" id="BAABIB010000060">
    <property type="protein sequence ID" value="GAA5161481.1"/>
    <property type="molecule type" value="Genomic_DNA"/>
</dbReference>
<sequence length="200" mass="21786">MRSLAPSLSAMDGERAARLRGLLVRRLITMTRAADEHFTLLHLFLLPPAPGETRFLLYEVIEPVDPSIPVRQVVEAVREELAATGDPRLVSGGDTRWQRIDPGLRGHYAGTGARFTPPNSDSAGTTILRMADGTAVVVTLDADGEPAVLQTSQPVVLGEAVYPAIRHMPVTEELPFVLVDTCARLLWEAGETPPRFRPFG</sequence>
<evidence type="ECO:0000313" key="2">
    <source>
        <dbReference type="Proteomes" id="UP001500192"/>
    </source>
</evidence>
<dbReference type="Proteomes" id="UP001500192">
    <property type="component" value="Unassembled WGS sequence"/>
</dbReference>
<accession>A0ABP9QH55</accession>
<organism evidence="1 2">
    <name type="scientific">Amycolatopsis dongchuanensis</name>
    <dbReference type="NCBI Taxonomy" id="1070866"/>
    <lineage>
        <taxon>Bacteria</taxon>
        <taxon>Bacillati</taxon>
        <taxon>Actinomycetota</taxon>
        <taxon>Actinomycetes</taxon>
        <taxon>Pseudonocardiales</taxon>
        <taxon>Pseudonocardiaceae</taxon>
        <taxon>Amycolatopsis</taxon>
    </lineage>
</organism>
<comment type="caution">
    <text evidence="1">The sequence shown here is derived from an EMBL/GenBank/DDBJ whole genome shotgun (WGS) entry which is preliminary data.</text>
</comment>
<evidence type="ECO:0000313" key="1">
    <source>
        <dbReference type="EMBL" id="GAA5161481.1"/>
    </source>
</evidence>